<dbReference type="CDD" id="cd06225">
    <property type="entry name" value="HAMP"/>
    <property type="match status" value="1"/>
</dbReference>
<dbReference type="SMART" id="SM00283">
    <property type="entry name" value="MA"/>
    <property type="match status" value="1"/>
</dbReference>
<sequence length="503" mass="54224">MTQMRYGDDGNGYYWGDTTNGICVFHGTNPKAPGTDRNNTVDSKGFLFMKEILKVGQNGGGYVNYWFPKADPNDKQEYPKRGYALEFKPWKWVIGTGNYIDDINKALATRQATANSEMQRNIAYSVLGMLAAIGISVGFALVINRKISKQIAPMAESAQLVADGRLDIPKIKVTTNDDIGYLGTAFNDMTDNLRDLVQKVSQSSGLVASTSQEFTASIEQSAQASNQIAFAITEVSYATEKQLSVVENTTQIVNQMLKGIIQILTSSKVVSDTSEKAAESALEGSKAIGKTIDQMNNIEKTVNNSSQVINGLGERSNEISQIIDTISGIAAQTNLLALNAAIEAARAGEQGRGFAVVADEVRKLAEQSSEAAKQISTLIVEIQNDTQKAVAAMHIGTREVSIGTEVVNTADRAFKEINNLVGTVSTQVREISTEIQQTANASNKIVDAVSEINEISRIIADQTQMVSAATGEQSASIEEITSAGQMLSKMAQDLETSITKFKV</sequence>
<dbReference type="Pfam" id="PF17200">
    <property type="entry name" value="sCache_2"/>
    <property type="match status" value="1"/>
</dbReference>
<dbReference type="Proteomes" id="UP000238916">
    <property type="component" value="Unassembled WGS sequence"/>
</dbReference>
<comment type="subcellular location">
    <subcellularLocation>
        <location evidence="1">Cell membrane</location>
        <topology evidence="1">Multi-pass membrane protein</topology>
    </subcellularLocation>
</comment>
<evidence type="ECO:0000259" key="10">
    <source>
        <dbReference type="PROSITE" id="PS50111"/>
    </source>
</evidence>
<keyword evidence="3 9" id="KW-0812">Transmembrane</keyword>
<name>A0A2U3LRU6_9FIRM</name>
<gene>
    <name evidence="12" type="ORF">SBF1_7770007</name>
</gene>
<evidence type="ECO:0000256" key="8">
    <source>
        <dbReference type="PROSITE-ProRule" id="PRU00284"/>
    </source>
</evidence>
<dbReference type="CDD" id="cd11386">
    <property type="entry name" value="MCP_signal"/>
    <property type="match status" value="1"/>
</dbReference>
<evidence type="ECO:0000256" key="9">
    <source>
        <dbReference type="SAM" id="Phobius"/>
    </source>
</evidence>
<evidence type="ECO:0000313" key="13">
    <source>
        <dbReference type="Proteomes" id="UP000238916"/>
    </source>
</evidence>
<dbReference type="Gene3D" id="3.30.450.20">
    <property type="entry name" value="PAS domain"/>
    <property type="match status" value="1"/>
</dbReference>
<evidence type="ECO:0000256" key="6">
    <source>
        <dbReference type="ARBA" id="ARBA00023224"/>
    </source>
</evidence>
<reference evidence="13" key="1">
    <citation type="submission" date="2018-02" db="EMBL/GenBank/DDBJ databases">
        <authorList>
            <person name="Hausmann B."/>
        </authorList>
    </citation>
    <scope>NUCLEOTIDE SEQUENCE [LARGE SCALE GENOMIC DNA]</scope>
    <source>
        <strain evidence="13">Peat soil MAG SbF1</strain>
    </source>
</reference>
<dbReference type="PANTHER" id="PTHR32089:SF114">
    <property type="entry name" value="METHYL-ACCEPTING CHEMOTAXIS PROTEIN MCPB"/>
    <property type="match status" value="1"/>
</dbReference>
<evidence type="ECO:0000256" key="7">
    <source>
        <dbReference type="ARBA" id="ARBA00029447"/>
    </source>
</evidence>
<dbReference type="GO" id="GO:0005886">
    <property type="term" value="C:plasma membrane"/>
    <property type="evidence" value="ECO:0007669"/>
    <property type="project" value="UniProtKB-SubCell"/>
</dbReference>
<dbReference type="Pfam" id="PF00672">
    <property type="entry name" value="HAMP"/>
    <property type="match status" value="1"/>
</dbReference>
<dbReference type="Pfam" id="PF00015">
    <property type="entry name" value="MCPsignal"/>
    <property type="match status" value="1"/>
</dbReference>
<evidence type="ECO:0000313" key="12">
    <source>
        <dbReference type="EMBL" id="SPF54608.1"/>
    </source>
</evidence>
<dbReference type="Gene3D" id="1.10.287.950">
    <property type="entry name" value="Methyl-accepting chemotaxis protein"/>
    <property type="match status" value="1"/>
</dbReference>
<dbReference type="AlphaFoldDB" id="A0A2U3LRU6"/>
<dbReference type="EMBL" id="OMOF01000753">
    <property type="protein sequence ID" value="SPF54608.1"/>
    <property type="molecule type" value="Genomic_DNA"/>
</dbReference>
<protein>
    <submittedName>
        <fullName evidence="12">Methyl-accepting chemotaxis protein</fullName>
    </submittedName>
</protein>
<keyword evidence="2" id="KW-1003">Cell membrane</keyword>
<evidence type="ECO:0000256" key="1">
    <source>
        <dbReference type="ARBA" id="ARBA00004651"/>
    </source>
</evidence>
<dbReference type="PROSITE" id="PS50111">
    <property type="entry name" value="CHEMOTAXIS_TRANSDUC_2"/>
    <property type="match status" value="1"/>
</dbReference>
<evidence type="ECO:0000256" key="2">
    <source>
        <dbReference type="ARBA" id="ARBA00022475"/>
    </source>
</evidence>
<evidence type="ECO:0000259" key="11">
    <source>
        <dbReference type="PROSITE" id="PS50885"/>
    </source>
</evidence>
<keyword evidence="6 8" id="KW-0807">Transducer</keyword>
<feature type="domain" description="HAMP" evidence="11">
    <location>
        <begin position="145"/>
        <end position="198"/>
    </location>
</feature>
<evidence type="ECO:0000256" key="5">
    <source>
        <dbReference type="ARBA" id="ARBA00023136"/>
    </source>
</evidence>
<evidence type="ECO:0000256" key="3">
    <source>
        <dbReference type="ARBA" id="ARBA00022692"/>
    </source>
</evidence>
<keyword evidence="4 9" id="KW-1133">Transmembrane helix</keyword>
<dbReference type="SMART" id="SM00304">
    <property type="entry name" value="HAMP"/>
    <property type="match status" value="1"/>
</dbReference>
<dbReference type="SUPFAM" id="SSF58104">
    <property type="entry name" value="Methyl-accepting chemotaxis protein (MCP) signaling domain"/>
    <property type="match status" value="1"/>
</dbReference>
<dbReference type="InterPro" id="IPR003660">
    <property type="entry name" value="HAMP_dom"/>
</dbReference>
<dbReference type="GO" id="GO:0007165">
    <property type="term" value="P:signal transduction"/>
    <property type="evidence" value="ECO:0007669"/>
    <property type="project" value="UniProtKB-KW"/>
</dbReference>
<accession>A0A2U3LRU6</accession>
<feature type="domain" description="Methyl-accepting transducer" evidence="10">
    <location>
        <begin position="217"/>
        <end position="453"/>
    </location>
</feature>
<dbReference type="PROSITE" id="PS50885">
    <property type="entry name" value="HAMP"/>
    <property type="match status" value="1"/>
</dbReference>
<proteinExistence type="inferred from homology"/>
<dbReference type="InterPro" id="IPR004089">
    <property type="entry name" value="MCPsignal_dom"/>
</dbReference>
<dbReference type="InterPro" id="IPR033480">
    <property type="entry name" value="sCache_2"/>
</dbReference>
<comment type="similarity">
    <text evidence="7">Belongs to the methyl-accepting chemotaxis (MCP) protein family.</text>
</comment>
<organism evidence="12 13">
    <name type="scientific">Candidatus Desulfosporosinus infrequens</name>
    <dbReference type="NCBI Taxonomy" id="2043169"/>
    <lineage>
        <taxon>Bacteria</taxon>
        <taxon>Bacillati</taxon>
        <taxon>Bacillota</taxon>
        <taxon>Clostridia</taxon>
        <taxon>Eubacteriales</taxon>
        <taxon>Desulfitobacteriaceae</taxon>
        <taxon>Desulfosporosinus</taxon>
    </lineage>
</organism>
<dbReference type="PANTHER" id="PTHR32089">
    <property type="entry name" value="METHYL-ACCEPTING CHEMOTAXIS PROTEIN MCPB"/>
    <property type="match status" value="1"/>
</dbReference>
<keyword evidence="5 9" id="KW-0472">Membrane</keyword>
<evidence type="ECO:0000256" key="4">
    <source>
        <dbReference type="ARBA" id="ARBA00022989"/>
    </source>
</evidence>
<feature type="transmembrane region" description="Helical" evidence="9">
    <location>
        <begin position="122"/>
        <end position="143"/>
    </location>
</feature>